<dbReference type="EC" id="2.-.-.-" evidence="5"/>
<evidence type="ECO:0000259" key="4">
    <source>
        <dbReference type="PROSITE" id="PS51186"/>
    </source>
</evidence>
<dbReference type="RefSeq" id="WP_350348735.1">
    <property type="nucleotide sequence ID" value="NZ_CP158374.1"/>
</dbReference>
<evidence type="ECO:0000256" key="1">
    <source>
        <dbReference type="ARBA" id="ARBA00022679"/>
    </source>
</evidence>
<dbReference type="GO" id="GO:0005737">
    <property type="term" value="C:cytoplasm"/>
    <property type="evidence" value="ECO:0007669"/>
    <property type="project" value="TreeGrafter"/>
</dbReference>
<sequence length="172" mass="18665">MTEVRLQQWGDDGLETLRRANTPEMTAFLGGPESEQALVERHARYLRLWREGGARMFRIVTPDHPEGVGSIGTWPDGHHGSGAFETGWAVEAAHQGRGIATAALLAVLDDARATHGAVDVYAYPRVENAASNAICRKAGFVLVGEEPFEYPKGTWARSSVWVHRAEDTGAGA</sequence>
<dbReference type="InterPro" id="IPR051531">
    <property type="entry name" value="N-acetyltransferase"/>
</dbReference>
<evidence type="ECO:0000313" key="5">
    <source>
        <dbReference type="EMBL" id="XBX82719.1"/>
    </source>
</evidence>
<proteinExistence type="inferred from homology"/>
<keyword evidence="2" id="KW-0012">Acyltransferase</keyword>
<dbReference type="GO" id="GO:0008999">
    <property type="term" value="F:protein-N-terminal-alanine acetyltransferase activity"/>
    <property type="evidence" value="ECO:0007669"/>
    <property type="project" value="TreeGrafter"/>
</dbReference>
<dbReference type="CDD" id="cd04301">
    <property type="entry name" value="NAT_SF"/>
    <property type="match status" value="1"/>
</dbReference>
<dbReference type="Pfam" id="PF13302">
    <property type="entry name" value="Acetyltransf_3"/>
    <property type="match status" value="1"/>
</dbReference>
<evidence type="ECO:0000256" key="3">
    <source>
        <dbReference type="ARBA" id="ARBA00038502"/>
    </source>
</evidence>
<dbReference type="EMBL" id="CP158374">
    <property type="protein sequence ID" value="XBX82719.1"/>
    <property type="molecule type" value="Genomic_DNA"/>
</dbReference>
<dbReference type="InterPro" id="IPR000182">
    <property type="entry name" value="GNAT_dom"/>
</dbReference>
<dbReference type="Gene3D" id="3.40.630.30">
    <property type="match status" value="1"/>
</dbReference>
<organism evidence="5">
    <name type="scientific">Agromyces sp. G08B096</name>
    <dbReference type="NCBI Taxonomy" id="3156399"/>
    <lineage>
        <taxon>Bacteria</taxon>
        <taxon>Bacillati</taxon>
        <taxon>Actinomycetota</taxon>
        <taxon>Actinomycetes</taxon>
        <taxon>Micrococcales</taxon>
        <taxon>Microbacteriaceae</taxon>
        <taxon>Agromyces</taxon>
    </lineage>
</organism>
<dbReference type="PANTHER" id="PTHR43792:SF8">
    <property type="entry name" value="[RIBOSOMAL PROTEIN US5]-ALANINE N-ACETYLTRANSFERASE"/>
    <property type="match status" value="1"/>
</dbReference>
<keyword evidence="1 5" id="KW-0808">Transferase</keyword>
<dbReference type="AlphaFoldDB" id="A0AAU7WAI0"/>
<protein>
    <submittedName>
        <fullName evidence="5">GNAT family protein</fullName>
        <ecNumber evidence="5">2.-.-.-</ecNumber>
    </submittedName>
</protein>
<name>A0AAU7WAI0_9MICO</name>
<dbReference type="InterPro" id="IPR016181">
    <property type="entry name" value="Acyl_CoA_acyltransferase"/>
</dbReference>
<dbReference type="PANTHER" id="PTHR43792">
    <property type="entry name" value="GNAT FAMILY, PUTATIVE (AFU_ORTHOLOGUE AFUA_3G00765)-RELATED-RELATED"/>
    <property type="match status" value="1"/>
</dbReference>
<accession>A0AAU7WAI0</accession>
<dbReference type="SUPFAM" id="SSF55729">
    <property type="entry name" value="Acyl-CoA N-acyltransferases (Nat)"/>
    <property type="match status" value="1"/>
</dbReference>
<dbReference type="PROSITE" id="PS51186">
    <property type="entry name" value="GNAT"/>
    <property type="match status" value="1"/>
</dbReference>
<comment type="similarity">
    <text evidence="3">Belongs to the acetyltransferase family. RimJ subfamily.</text>
</comment>
<reference evidence="5" key="1">
    <citation type="submission" date="2024-05" db="EMBL/GenBank/DDBJ databases">
        <authorList>
            <person name="Yu L."/>
        </authorList>
    </citation>
    <scope>NUCLEOTIDE SEQUENCE</scope>
    <source>
        <strain evidence="5">G08B096</strain>
    </source>
</reference>
<gene>
    <name evidence="5" type="ORF">ABIQ69_02035</name>
</gene>
<evidence type="ECO:0000256" key="2">
    <source>
        <dbReference type="ARBA" id="ARBA00023315"/>
    </source>
</evidence>
<feature type="domain" description="N-acetyltransferase" evidence="4">
    <location>
        <begin position="15"/>
        <end position="161"/>
    </location>
</feature>